<evidence type="ECO:0000313" key="8">
    <source>
        <dbReference type="EMBL" id="AHK22704.1"/>
    </source>
</evidence>
<dbReference type="Pfam" id="PF00825">
    <property type="entry name" value="Ribonuclease_P"/>
    <property type="match status" value="1"/>
</dbReference>
<keyword evidence="5 6" id="KW-0694">RNA-binding</keyword>
<dbReference type="EMBL" id="CP006932">
    <property type="protein sequence ID" value="AHK22704.1"/>
    <property type="molecule type" value="Genomic_DNA"/>
</dbReference>
<comment type="function">
    <text evidence="6">RNaseP catalyzes the removal of the 5'-leader sequence from pre-tRNA to produce the mature 5'-terminus. It can also cleave other RNA substrates such as 4.5S RNA. The protein component plays an auxiliary but essential role in vivo by binding to the 5'-leader sequence and broadening the substrate specificity of the ribozyme.</text>
</comment>
<dbReference type="RefSeq" id="WP_025208990.1">
    <property type="nucleotide sequence ID" value="NZ_CP006932.1"/>
</dbReference>
<sequence>MKKIYSLKNKQLFQKVLSEGKKWYSEYFSIFYLPNDETKIGISIPKKHGDAVFRNKQKRQIKNIIGNFQNLNLIKKNFIIIVKKPFYDLSFEKKEQIIINLLNKFI</sequence>
<dbReference type="GO" id="GO:0001682">
    <property type="term" value="P:tRNA 5'-leader removal"/>
    <property type="evidence" value="ECO:0007669"/>
    <property type="project" value="UniProtKB-UniRule"/>
</dbReference>
<dbReference type="NCBIfam" id="TIGR00188">
    <property type="entry name" value="rnpA"/>
    <property type="match status" value="1"/>
</dbReference>
<dbReference type="GO" id="GO:0004526">
    <property type="term" value="F:ribonuclease P activity"/>
    <property type="evidence" value="ECO:0007669"/>
    <property type="project" value="UniProtKB-UniRule"/>
</dbReference>
<dbReference type="SUPFAM" id="SSF54211">
    <property type="entry name" value="Ribosomal protein S5 domain 2-like"/>
    <property type="match status" value="1"/>
</dbReference>
<gene>
    <name evidence="6 8" type="primary">rnpA</name>
    <name evidence="8" type="ORF">X271_00619</name>
</gene>
<evidence type="ECO:0000256" key="3">
    <source>
        <dbReference type="ARBA" id="ARBA00022759"/>
    </source>
</evidence>
<comment type="subunit">
    <text evidence="6">Consists of a catalytic RNA component (M1 or rnpB) and a protein subunit.</text>
</comment>
<proteinExistence type="inferred from homology"/>
<dbReference type="PANTHER" id="PTHR33992:SF1">
    <property type="entry name" value="RIBONUCLEASE P PROTEIN COMPONENT"/>
    <property type="match status" value="1"/>
</dbReference>
<evidence type="ECO:0000256" key="5">
    <source>
        <dbReference type="ARBA" id="ARBA00022884"/>
    </source>
</evidence>
<comment type="catalytic activity">
    <reaction evidence="6">
        <text>Endonucleolytic cleavage of RNA, removing 5'-extranucleotides from tRNA precursor.</text>
        <dbReference type="EC" id="3.1.26.5"/>
    </reaction>
</comment>
<keyword evidence="9" id="KW-1185">Reference proteome</keyword>
<dbReference type="EC" id="3.1.26.5" evidence="6 7"/>
<dbReference type="GO" id="GO:0000049">
    <property type="term" value="F:tRNA binding"/>
    <property type="evidence" value="ECO:0007669"/>
    <property type="project" value="UniProtKB-UniRule"/>
</dbReference>
<dbReference type="GO" id="GO:0042781">
    <property type="term" value="F:3'-tRNA processing endoribonuclease activity"/>
    <property type="evidence" value="ECO:0007669"/>
    <property type="project" value="TreeGrafter"/>
</dbReference>
<dbReference type="HAMAP" id="MF_00227">
    <property type="entry name" value="RNase_P"/>
    <property type="match status" value="1"/>
</dbReference>
<dbReference type="OrthoDB" id="9810867at2"/>
<evidence type="ECO:0000256" key="7">
    <source>
        <dbReference type="NCBIfam" id="TIGR00188"/>
    </source>
</evidence>
<dbReference type="PANTHER" id="PTHR33992">
    <property type="entry name" value="RIBONUCLEASE P PROTEIN COMPONENT"/>
    <property type="match status" value="1"/>
</dbReference>
<evidence type="ECO:0000256" key="2">
    <source>
        <dbReference type="ARBA" id="ARBA00022722"/>
    </source>
</evidence>
<dbReference type="Gene3D" id="3.30.230.10">
    <property type="match status" value="1"/>
</dbReference>
<dbReference type="eggNOG" id="COG0594">
    <property type="taxonomic scope" value="Bacteria"/>
</dbReference>
<dbReference type="InterPro" id="IPR000100">
    <property type="entry name" value="RNase_P"/>
</dbReference>
<keyword evidence="2 6" id="KW-0540">Nuclease</keyword>
<accession>W8GFZ6</accession>
<dbReference type="InterPro" id="IPR014721">
    <property type="entry name" value="Ribsml_uS5_D2-typ_fold_subgr"/>
</dbReference>
<dbReference type="InterPro" id="IPR020568">
    <property type="entry name" value="Ribosomal_Su5_D2-typ_SF"/>
</dbReference>
<name>W8GFZ6_9MOLU</name>
<dbReference type="STRING" id="1427984.X271_00619"/>
<keyword evidence="4 6" id="KW-0378">Hydrolase</keyword>
<evidence type="ECO:0000256" key="1">
    <source>
        <dbReference type="ARBA" id="ARBA00022694"/>
    </source>
</evidence>
<organism evidence="8 9">
    <name type="scientific">Candidatus Hepatoplasma crinochetorum Av</name>
    <dbReference type="NCBI Taxonomy" id="1427984"/>
    <lineage>
        <taxon>Bacteria</taxon>
        <taxon>Bacillati</taxon>
        <taxon>Mycoplasmatota</taxon>
        <taxon>Mollicutes</taxon>
        <taxon>Candidatus Hepatoplasmataceae</taxon>
        <taxon>Candidatus Hepatoplasma</taxon>
    </lineage>
</organism>
<dbReference type="KEGG" id="hcr:X271_00619"/>
<evidence type="ECO:0000313" key="9">
    <source>
        <dbReference type="Proteomes" id="UP000019450"/>
    </source>
</evidence>
<reference evidence="8 9" key="1">
    <citation type="journal article" date="2014" name="Genome Biol. Evol.">
        <title>Phylogenomics of "Candidatus Hepatoplasma crinochetorum," a Lineage of Mollicutes Associated with Noninsect Arthropods.</title>
        <authorList>
            <person name="Leclercq S."/>
            <person name="Dittmer J."/>
            <person name="Bouchon D."/>
            <person name="Cordaux R."/>
        </authorList>
    </citation>
    <scope>NUCLEOTIDE SEQUENCE [LARGE SCALE GENOMIC DNA]</scope>
    <source>
        <strain evidence="8 9">Av</strain>
    </source>
</reference>
<dbReference type="AlphaFoldDB" id="W8GFZ6"/>
<comment type="similarity">
    <text evidence="6">Belongs to the RnpA family.</text>
</comment>
<keyword evidence="1 6" id="KW-0819">tRNA processing</keyword>
<dbReference type="GO" id="GO:0030677">
    <property type="term" value="C:ribonuclease P complex"/>
    <property type="evidence" value="ECO:0007669"/>
    <property type="project" value="TreeGrafter"/>
</dbReference>
<evidence type="ECO:0000256" key="6">
    <source>
        <dbReference type="HAMAP-Rule" id="MF_00227"/>
    </source>
</evidence>
<protein>
    <recommendedName>
        <fullName evidence="6 7">Ribonuclease P protein component</fullName>
        <shortName evidence="6">RNase P protein</shortName>
        <shortName evidence="6">RNaseP protein</shortName>
        <ecNumber evidence="6 7">3.1.26.5</ecNumber>
    </recommendedName>
    <alternativeName>
        <fullName evidence="6">Protein C5</fullName>
    </alternativeName>
</protein>
<keyword evidence="3 6" id="KW-0255">Endonuclease</keyword>
<evidence type="ECO:0000256" key="4">
    <source>
        <dbReference type="ARBA" id="ARBA00022801"/>
    </source>
</evidence>
<dbReference type="HOGENOM" id="CLU_117179_9_1_14"/>
<dbReference type="Proteomes" id="UP000019450">
    <property type="component" value="Chromosome"/>
</dbReference>